<dbReference type="AlphaFoldDB" id="A0A142CM20"/>
<keyword evidence="10" id="KW-0614">Plasmid</keyword>
<dbReference type="EMBL" id="KT754161">
    <property type="protein sequence ID" value="AMQ11615.1"/>
    <property type="molecule type" value="Genomic_DNA"/>
</dbReference>
<evidence type="ECO:0000256" key="4">
    <source>
        <dbReference type="ARBA" id="ARBA00035252"/>
    </source>
</evidence>
<evidence type="ECO:0000256" key="1">
    <source>
        <dbReference type="ARBA" id="ARBA00022679"/>
    </source>
</evidence>
<dbReference type="EC" id="2.7.7.47" evidence="3 7"/>
<accession>A0A142CM20</accession>
<dbReference type="NCBIfam" id="NF012157">
    <property type="entry name" value="ANT_3pp_I"/>
    <property type="match status" value="1"/>
</dbReference>
<name>A0A142CM20_SHIDY</name>
<evidence type="ECO:0000256" key="3">
    <source>
        <dbReference type="ARBA" id="ARBA00035126"/>
    </source>
</evidence>
<dbReference type="Pfam" id="PF01909">
    <property type="entry name" value="NTP_transf_2"/>
    <property type="match status" value="1"/>
</dbReference>
<feature type="domain" description="Polymerase nucleotidyl transferase" evidence="8">
    <location>
        <begin position="28"/>
        <end position="96"/>
    </location>
</feature>
<sequence length="263" mass="29449">MREAVIAEVSTQLSEVVGVIERHLEPTLLAVHLYGSAVNGGLKPHSDIDLLVTVTVRLNETTRRALLNDLLEVSTFPGESEALRAIEVTIVVHDDIIPWRYPAKRELQFGEWQRNDILAGIFEPATIDIDLAILLTKAREHSVALVGPAAEELFDPVPEQDLFEALNETLKLWNSQPDWAGDERNVVLTLSRIWYSAVTGKIAPKDVAADWAMERLPAQYQPVILEARQAYLGQEEDRLASRADQLEEFVHYVKGEITKVVGK</sequence>
<proteinExistence type="predicted"/>
<comment type="catalytic activity">
    <reaction evidence="5 7">
        <text>spectinomycin + ATP = 9-O-adenylylspectinomycin + diphosphate</text>
        <dbReference type="Rhea" id="RHEA:63228"/>
        <dbReference type="ChEBI" id="CHEBI:30616"/>
        <dbReference type="ChEBI" id="CHEBI:33019"/>
        <dbReference type="ChEBI" id="CHEBI:146260"/>
        <dbReference type="ChEBI" id="CHEBI:146261"/>
    </reaction>
</comment>
<reference evidence="10" key="1">
    <citation type="journal article" date="2016" name="Nat. Microbiol.">
        <title>Global phylogeography and evolutionary history of Shigella dysenteriae type 1.</title>
        <authorList>
            <person name="Njamkepo E."/>
            <person name="Fawal N."/>
            <person name="Tran-Dien A."/>
            <person name="Hawkey J."/>
            <person name="Strockbine N."/>
            <person name="Jenkins C."/>
            <person name="Talukder K.A."/>
            <person name="Bercion R."/>
            <person name="Kuleshov K."/>
            <person name="Kolinska R."/>
            <person name="Russell J.E."/>
            <person name="Kaftyreva L."/>
            <person name="Accou-Demartin M."/>
            <person name="Karas A."/>
            <person name="Vandenberg O."/>
            <person name="Mather A.E."/>
            <person name="Mason C.J."/>
            <person name="Page A.J."/>
            <person name="Ramamurthy T."/>
            <person name="Bizet C."/>
            <person name="Gamian A."/>
            <person name="Carle I."/>
            <person name="Sow A.G."/>
            <person name="Bouchier C."/>
            <person name="Wester A.L."/>
            <person name="Lejay-Collin M."/>
            <person name="Fonkoua M.C."/>
            <person name="Hello S.L."/>
            <person name="Blaser M.J."/>
            <person name="Jernberg C."/>
            <person name="Ruckly C."/>
            <person name="Merens A."/>
            <person name="Page A.L."/>
            <person name="Aslett M."/>
            <person name="Roggentin P."/>
            <person name="Fruth A."/>
            <person name="Denamur E."/>
            <person name="Venkatesan M."/>
            <person name="Bercovier H."/>
            <person name="Bodhidatta L."/>
            <person name="Chiou C.S."/>
            <person name="Clermont D."/>
            <person name="Colonna B."/>
            <person name="Egorova S."/>
            <person name="Pazhani G.P."/>
            <person name="Ezernitchi A.V."/>
            <person name="Guigon G."/>
            <person name="Harris S.R."/>
            <person name="Izumiya H."/>
            <person name="Korzeniowska-Kowal A."/>
            <person name="Lutynska A."/>
            <person name="Gouali M."/>
            <person name="Grimont F."/>
            <person name="Langendorf C."/>
            <person name="Marejkova M."/>
            <person name="Peterson L.A."/>
            <person name="Perez-Perez G."/>
            <person name="Ngandjio A."/>
            <person name="Podkolzin A."/>
            <person name="Souche E."/>
            <person name="Makarova M."/>
            <person name="Shipulin G.A."/>
            <person name="Ye C."/>
            <person name="Zemlickova H."/>
            <person name="Herpay M."/>
            <person name="Grimont P.A."/>
            <person name="Parkhill J."/>
            <person name="Sansonetti P."/>
            <person name="Holt K.E."/>
            <person name="Brisse S."/>
            <person name="Thomson N.R."/>
            <person name="Weill F.X."/>
        </authorList>
    </citation>
    <scope>NUCLEOTIDE SEQUENCE</scope>
    <source>
        <strain evidence="10">CAR10</strain>
        <plasmid evidence="10">pCAR10</plasmid>
    </source>
</reference>
<dbReference type="CDD" id="cd05403">
    <property type="entry name" value="NT_KNTase_like"/>
    <property type="match status" value="1"/>
</dbReference>
<dbReference type="NCBIfam" id="NF010309">
    <property type="entry name" value="PRK13746.1"/>
    <property type="match status" value="1"/>
</dbReference>
<keyword evidence="2 7" id="KW-0046">Antibiotic resistance</keyword>
<dbReference type="InterPro" id="IPR024172">
    <property type="entry name" value="AadA/Aad9"/>
</dbReference>
<evidence type="ECO:0000313" key="10">
    <source>
        <dbReference type="EMBL" id="AMQ11615.1"/>
    </source>
</evidence>
<dbReference type="Gene3D" id="3.30.460.10">
    <property type="entry name" value="Beta Polymerase, domain 2"/>
    <property type="match status" value="1"/>
</dbReference>
<keyword evidence="7 10" id="KW-0548">Nucleotidyltransferase</keyword>
<evidence type="ECO:0000259" key="8">
    <source>
        <dbReference type="Pfam" id="PF01909"/>
    </source>
</evidence>
<keyword evidence="7" id="KW-0067">ATP-binding</keyword>
<comment type="catalytic activity">
    <reaction evidence="6 7">
        <text>streptomycin + ATP = 3''-O-adenylylstreptomycin + diphosphate</text>
        <dbReference type="Rhea" id="RHEA:20245"/>
        <dbReference type="ChEBI" id="CHEBI:30616"/>
        <dbReference type="ChEBI" id="CHEBI:33019"/>
        <dbReference type="ChEBI" id="CHEBI:58007"/>
        <dbReference type="ChEBI" id="CHEBI:58605"/>
        <dbReference type="EC" id="2.7.7.47"/>
    </reaction>
</comment>
<dbReference type="PIRSF" id="PIRSF000819">
    <property type="entry name" value="Streptomycin_3-adenylyltransf"/>
    <property type="match status" value="1"/>
</dbReference>
<keyword evidence="7" id="KW-0547">Nucleotide-binding</keyword>
<evidence type="ECO:0000259" key="9">
    <source>
        <dbReference type="Pfam" id="PF13427"/>
    </source>
</evidence>
<evidence type="ECO:0000256" key="5">
    <source>
        <dbReference type="ARBA" id="ARBA00047831"/>
    </source>
</evidence>
<dbReference type="InterPro" id="IPR002934">
    <property type="entry name" value="Polymerase_NTP_transf_dom"/>
</dbReference>
<evidence type="ECO:0000256" key="2">
    <source>
        <dbReference type="ARBA" id="ARBA00023251"/>
    </source>
</evidence>
<keyword evidence="1 7" id="KW-0808">Transferase</keyword>
<dbReference type="Pfam" id="PF13427">
    <property type="entry name" value="AadA_C"/>
    <property type="match status" value="1"/>
</dbReference>
<protein>
    <recommendedName>
        <fullName evidence="4 7">Aminoglycoside (3'') (9) adenylyltransferase</fullName>
        <ecNumber evidence="3 7">2.7.7.47</ecNumber>
    </recommendedName>
</protein>
<evidence type="ECO:0000256" key="7">
    <source>
        <dbReference type="PIRNR" id="PIRNR000819"/>
    </source>
</evidence>
<organism evidence="10">
    <name type="scientific">Shigella dysenteriae 1</name>
    <dbReference type="NCBI Taxonomy" id="984897"/>
    <lineage>
        <taxon>Bacteria</taxon>
        <taxon>Pseudomonadati</taxon>
        <taxon>Pseudomonadota</taxon>
        <taxon>Gammaproteobacteria</taxon>
        <taxon>Enterobacterales</taxon>
        <taxon>Enterobacteriaceae</taxon>
        <taxon>Shigella</taxon>
    </lineage>
</organism>
<dbReference type="GO" id="GO:0009012">
    <property type="term" value="F:aminoglycoside 3''-adenylyltransferase activity"/>
    <property type="evidence" value="ECO:0007669"/>
    <property type="project" value="UniProtKB-EC"/>
</dbReference>
<dbReference type="GO" id="GO:0005524">
    <property type="term" value="F:ATP binding"/>
    <property type="evidence" value="ECO:0007669"/>
    <property type="project" value="UniProtKB-KW"/>
</dbReference>
<dbReference type="SUPFAM" id="SSF81301">
    <property type="entry name" value="Nucleotidyltransferase"/>
    <property type="match status" value="1"/>
</dbReference>
<dbReference type="GO" id="GO:0046677">
    <property type="term" value="P:response to antibiotic"/>
    <property type="evidence" value="ECO:0007669"/>
    <property type="project" value="UniProtKB-KW"/>
</dbReference>
<dbReference type="InterPro" id="IPR025184">
    <property type="entry name" value="AadA_C"/>
</dbReference>
<dbReference type="GO" id="GO:0070566">
    <property type="term" value="F:adenylyltransferase activity"/>
    <property type="evidence" value="ECO:0007669"/>
    <property type="project" value="InterPro"/>
</dbReference>
<geneLocation type="plasmid" evidence="10">
    <name>pCAR10</name>
</geneLocation>
<dbReference type="InterPro" id="IPR043519">
    <property type="entry name" value="NT_sf"/>
</dbReference>
<feature type="domain" description="Adenylyltransferase AadA C-terminal" evidence="9">
    <location>
        <begin position="152"/>
        <end position="254"/>
    </location>
</feature>
<evidence type="ECO:0000256" key="6">
    <source>
        <dbReference type="ARBA" id="ARBA00048566"/>
    </source>
</evidence>